<keyword evidence="2" id="KW-0732">Signal</keyword>
<feature type="region of interest" description="Disordered" evidence="1">
    <location>
        <begin position="271"/>
        <end position="298"/>
    </location>
</feature>
<organism evidence="4 5">
    <name type="scientific">Meganyctiphanes norvegica</name>
    <name type="common">Northern krill</name>
    <name type="synonym">Thysanopoda norvegica</name>
    <dbReference type="NCBI Taxonomy" id="48144"/>
    <lineage>
        <taxon>Eukaryota</taxon>
        <taxon>Metazoa</taxon>
        <taxon>Ecdysozoa</taxon>
        <taxon>Arthropoda</taxon>
        <taxon>Crustacea</taxon>
        <taxon>Multicrustacea</taxon>
        <taxon>Malacostraca</taxon>
        <taxon>Eumalacostraca</taxon>
        <taxon>Eucarida</taxon>
        <taxon>Euphausiacea</taxon>
        <taxon>Euphausiidae</taxon>
        <taxon>Meganyctiphanes</taxon>
    </lineage>
</organism>
<reference evidence="4 5" key="1">
    <citation type="submission" date="2024-05" db="EMBL/GenBank/DDBJ databases">
        <authorList>
            <person name="Wallberg A."/>
        </authorList>
    </citation>
    <scope>NUCLEOTIDE SEQUENCE [LARGE SCALE GENOMIC DNA]</scope>
</reference>
<evidence type="ECO:0000256" key="2">
    <source>
        <dbReference type="SAM" id="SignalP"/>
    </source>
</evidence>
<feature type="non-terminal residue" evidence="4">
    <location>
        <position position="1"/>
    </location>
</feature>
<evidence type="ECO:0000313" key="5">
    <source>
        <dbReference type="Proteomes" id="UP001497623"/>
    </source>
</evidence>
<accession>A0AAV2QJ36</accession>
<feature type="domain" description="DUF243" evidence="3">
    <location>
        <begin position="104"/>
        <end position="198"/>
    </location>
</feature>
<protein>
    <recommendedName>
        <fullName evidence="3">DUF243 domain-containing protein</fullName>
    </recommendedName>
</protein>
<name>A0AAV2QJ36_MEGNR</name>
<evidence type="ECO:0000256" key="1">
    <source>
        <dbReference type="SAM" id="MobiDB-lite"/>
    </source>
</evidence>
<dbReference type="AlphaFoldDB" id="A0AAV2QJ36"/>
<comment type="caution">
    <text evidence="4">The sequence shown here is derived from an EMBL/GenBank/DDBJ whole genome shotgun (WGS) entry which is preliminary data.</text>
</comment>
<dbReference type="GO" id="GO:0040003">
    <property type="term" value="P:chitin-based cuticle development"/>
    <property type="evidence" value="ECO:0007669"/>
    <property type="project" value="TreeGrafter"/>
</dbReference>
<dbReference type="PANTHER" id="PTHR31927:SF13">
    <property type="entry name" value="TWEEDLEBETA"/>
    <property type="match status" value="1"/>
</dbReference>
<gene>
    <name evidence="4" type="ORF">MNOR_LOCUS13641</name>
</gene>
<dbReference type="InterPro" id="IPR004145">
    <property type="entry name" value="DUF243"/>
</dbReference>
<dbReference type="GO" id="GO:0008010">
    <property type="term" value="F:structural constituent of chitin-based larval cuticle"/>
    <property type="evidence" value="ECO:0007669"/>
    <property type="project" value="TreeGrafter"/>
</dbReference>
<dbReference type="GO" id="GO:0062129">
    <property type="term" value="C:chitin-based extracellular matrix"/>
    <property type="evidence" value="ECO:0007669"/>
    <property type="project" value="TreeGrafter"/>
</dbReference>
<dbReference type="SMART" id="SM00690">
    <property type="entry name" value="DM5"/>
    <property type="match status" value="1"/>
</dbReference>
<proteinExistence type="predicted"/>
<keyword evidence="5" id="KW-1185">Reference proteome</keyword>
<feature type="chain" id="PRO_5044022117" description="DUF243 domain-containing protein" evidence="2">
    <location>
        <begin position="20"/>
        <end position="298"/>
    </location>
</feature>
<dbReference type="Proteomes" id="UP001497623">
    <property type="component" value="Unassembled WGS sequence"/>
</dbReference>
<evidence type="ECO:0000313" key="4">
    <source>
        <dbReference type="EMBL" id="CAL4088822.1"/>
    </source>
</evidence>
<feature type="compositionally biased region" description="Pro residues" evidence="1">
    <location>
        <begin position="278"/>
        <end position="289"/>
    </location>
</feature>
<dbReference type="EMBL" id="CAXKWB010007882">
    <property type="protein sequence ID" value="CAL4088822.1"/>
    <property type="molecule type" value="Genomic_DNA"/>
</dbReference>
<feature type="signal peptide" evidence="2">
    <location>
        <begin position="1"/>
        <end position="19"/>
    </location>
</feature>
<feature type="region of interest" description="Disordered" evidence="1">
    <location>
        <begin position="28"/>
        <end position="47"/>
    </location>
</feature>
<dbReference type="PANTHER" id="PTHR31927">
    <property type="entry name" value="FI07246P-RELATED-RELATED"/>
    <property type="match status" value="1"/>
</dbReference>
<dbReference type="Pfam" id="PF03103">
    <property type="entry name" value="DUF243"/>
    <property type="match status" value="1"/>
</dbReference>
<evidence type="ECO:0000259" key="3">
    <source>
        <dbReference type="SMART" id="SM00690"/>
    </source>
</evidence>
<sequence>LATMHSLIVILVLVGVTLGAPQQQQGYTYQAPSSNTPQLSFPSQKPTFVAPVTNPNNGGASLGAGQVGSFDGNSYDGQVQQSTVSPIICADGEVLHVDGNCVKPMVSRNIFVYAAPAVPKQQGPAPEIPKPKIEYNIVFVRTPEKAEGAEPIIVPPPQQKTLVYVLSKKGDAVGPQVIEVPAGPGHQPEVYYVNYEDGENPTLPGGIDLQTALSSATTTGQIIGGGAGTGLGGGSGNSPGVGAGAGTGVGAGAGAGVGVGAGAGVVSGGNNGGFNPSYQPPAQTPPPQVPSGIYQWPN</sequence>
<feature type="compositionally biased region" description="Polar residues" evidence="1">
    <location>
        <begin position="28"/>
        <end position="46"/>
    </location>
</feature>